<dbReference type="InterPro" id="IPR001753">
    <property type="entry name" value="Enoyl-CoA_hydra/iso"/>
</dbReference>
<name>A0A0M0KIU0_ALKHA</name>
<dbReference type="CDD" id="cd06558">
    <property type="entry name" value="crotonase-like"/>
    <property type="match status" value="1"/>
</dbReference>
<dbReference type="AlphaFoldDB" id="A0A0M0KIU0"/>
<dbReference type="RefSeq" id="WP_053430894.1">
    <property type="nucleotide sequence ID" value="NZ_CP040441.1"/>
</dbReference>
<dbReference type="GeneID" id="87598095"/>
<organism evidence="1">
    <name type="scientific">Halalkalibacterium halodurans</name>
    <name type="common">Bacillus halodurans</name>
    <dbReference type="NCBI Taxonomy" id="86665"/>
    <lineage>
        <taxon>Bacteria</taxon>
        <taxon>Bacillati</taxon>
        <taxon>Bacillota</taxon>
        <taxon>Bacilli</taxon>
        <taxon>Bacillales</taxon>
        <taxon>Bacillaceae</taxon>
        <taxon>Halalkalibacterium (ex Joshi et al. 2022)</taxon>
    </lineage>
</organism>
<accession>A0A0M0KIU0</accession>
<dbReference type="Pfam" id="PF00378">
    <property type="entry name" value="ECH_1"/>
    <property type="match status" value="1"/>
</dbReference>
<proteinExistence type="predicted"/>
<reference evidence="1" key="1">
    <citation type="submission" date="2015-08" db="EMBL/GenBank/DDBJ databases">
        <title>Complete DNA Sequence of Pseudomonas syringae pv. actinidiae, the Causal Agent of Kiwifruit Canker Disease.</title>
        <authorList>
            <person name="Rikkerink E.H.A."/>
            <person name="Fineran P.C."/>
        </authorList>
    </citation>
    <scope>NUCLEOTIDE SEQUENCE</scope>
    <source>
        <strain evidence="1">DSM 13666</strain>
    </source>
</reference>
<dbReference type="PATRIC" id="fig|136160.3.peg.1744"/>
<dbReference type="Gene3D" id="3.90.226.10">
    <property type="entry name" value="2-enoyl-CoA Hydratase, Chain A, domain 1"/>
    <property type="match status" value="1"/>
</dbReference>
<dbReference type="GO" id="GO:0003824">
    <property type="term" value="F:catalytic activity"/>
    <property type="evidence" value="ECO:0007669"/>
    <property type="project" value="UniProtKB-ARBA"/>
</dbReference>
<dbReference type="PANTHER" id="PTHR11941">
    <property type="entry name" value="ENOYL-COA HYDRATASE-RELATED"/>
    <property type="match status" value="1"/>
</dbReference>
<dbReference type="EMBL" id="LILD01000001">
    <property type="protein sequence ID" value="KOO38659.1"/>
    <property type="molecule type" value="Genomic_DNA"/>
</dbReference>
<dbReference type="InterPro" id="IPR029045">
    <property type="entry name" value="ClpP/crotonase-like_dom_sf"/>
</dbReference>
<sequence length="251" mass="27909">MSKVLYIQDHDVTWIQFNRPEKRNAIDEETMDLFAEALAQAKGDQSKVIIVTGAGEKAFCAGGDLSSFHKLKTESEAKAMLAKMAKILLDVYYCPKLTVAALNGAAVGGGCEIAAACDLRLAAPHSKFGFIQGTLGITTGWGGTSFLMTRVQPHVSLEMTMTGKVYSSDVGENLGFIQKVIQKIPFREGVKEWLGLYTVLDQEVLAAYKERHLDRISRKELIWRIEREVAKCAQLWERDAHHEAVDAFLRM</sequence>
<gene>
    <name evidence="1" type="ORF">AMD02_07140</name>
</gene>
<evidence type="ECO:0000313" key="1">
    <source>
        <dbReference type="EMBL" id="KOO38659.1"/>
    </source>
</evidence>
<dbReference type="PANTHER" id="PTHR11941:SF54">
    <property type="entry name" value="ENOYL-COA HYDRATASE, MITOCHONDRIAL"/>
    <property type="match status" value="1"/>
</dbReference>
<comment type="caution">
    <text evidence="1">The sequence shown here is derived from an EMBL/GenBank/DDBJ whole genome shotgun (WGS) entry which is preliminary data.</text>
</comment>
<dbReference type="GO" id="GO:0006635">
    <property type="term" value="P:fatty acid beta-oxidation"/>
    <property type="evidence" value="ECO:0007669"/>
    <property type="project" value="TreeGrafter"/>
</dbReference>
<protein>
    <submittedName>
        <fullName evidence="1">Enoyl-CoA hydratase</fullName>
    </submittedName>
</protein>
<dbReference type="SUPFAM" id="SSF52096">
    <property type="entry name" value="ClpP/crotonase"/>
    <property type="match status" value="1"/>
</dbReference>